<keyword evidence="11" id="KW-1185">Reference proteome</keyword>
<feature type="chain" id="PRO_5025709781" description="Transmembrane 9 superfamily member" evidence="9">
    <location>
        <begin position="21"/>
        <end position="679"/>
    </location>
</feature>
<dbReference type="InterPro" id="IPR004240">
    <property type="entry name" value="EMP70"/>
</dbReference>
<dbReference type="Pfam" id="PF02990">
    <property type="entry name" value="EMP70"/>
    <property type="match status" value="1"/>
</dbReference>
<evidence type="ECO:0000313" key="11">
    <source>
        <dbReference type="Proteomes" id="UP000799437"/>
    </source>
</evidence>
<evidence type="ECO:0000313" key="10">
    <source>
        <dbReference type="EMBL" id="KAF2758629.1"/>
    </source>
</evidence>
<dbReference type="RefSeq" id="XP_033601080.1">
    <property type="nucleotide sequence ID" value="XM_033742409.1"/>
</dbReference>
<dbReference type="EMBL" id="ML996571">
    <property type="protein sequence ID" value="KAF2758629.1"/>
    <property type="molecule type" value="Genomic_DNA"/>
</dbReference>
<evidence type="ECO:0000256" key="5">
    <source>
        <dbReference type="ARBA" id="ARBA00022729"/>
    </source>
</evidence>
<keyword evidence="5 9" id="KW-0732">Signal</keyword>
<dbReference type="AlphaFoldDB" id="A0A6A6W8V4"/>
<keyword evidence="4 9" id="KW-0812">Transmembrane</keyword>
<dbReference type="Proteomes" id="UP000799437">
    <property type="component" value="Unassembled WGS sequence"/>
</dbReference>
<feature type="transmembrane region" description="Helical" evidence="9">
    <location>
        <begin position="537"/>
        <end position="557"/>
    </location>
</feature>
<dbReference type="PANTHER" id="PTHR10766">
    <property type="entry name" value="TRANSMEMBRANE 9 SUPERFAMILY PROTEIN"/>
    <property type="match status" value="1"/>
</dbReference>
<dbReference type="GO" id="GO:0016020">
    <property type="term" value="C:membrane"/>
    <property type="evidence" value="ECO:0007669"/>
    <property type="project" value="UniProtKB-SubCell"/>
</dbReference>
<dbReference type="PANTHER" id="PTHR10766:SF55">
    <property type="entry name" value="TRANSMEMBRANE 9 SUPERFAMILY MEMBER 4"/>
    <property type="match status" value="1"/>
</dbReference>
<keyword evidence="8 9" id="KW-0472">Membrane</keyword>
<protein>
    <recommendedName>
        <fullName evidence="9">Transmembrane 9 superfamily member</fullName>
    </recommendedName>
</protein>
<comment type="similarity">
    <text evidence="3 9">Belongs to the nonaspanin (TM9SF) (TC 9.A.2) family.</text>
</comment>
<evidence type="ECO:0000256" key="8">
    <source>
        <dbReference type="ARBA" id="ARBA00023136"/>
    </source>
</evidence>
<proteinExistence type="inferred from homology"/>
<sequence length="679" mass="75787">MRTESRLYASLLCFATLTQSFYIPGWTIQSYGDGEVIPLFVNKVYSDNTQLQYAYAELPFICPPVQELRGGHTLSGESRSLNLGEILRGDRVSLSDYRLRMNVDDEFNLLCKRDVDVASLEKAIELVRDGYVAEWIVDNLPGATRFVTTDKSRAYYASGFKMGWVDNKETEPRFFLNNHVTMVFRYTKAPGRDGDAGKKVIVGFEIYPKSVDASVTGQVRGNETVMWTGKAMELVMNGADPVNQKGPDDRTLTIPFSYSVYFREDHSLEWGNRWDMYFAADDSSRVHWFAIINSLVVLGLLTAVVAVIVARTVRGDIQAGIEGKRKSNHGGVDKGLLGQPLDLEAVEDQADEEILEDTTGWKLVHGDVFRPPAYGGILAPLVGSGAQLIFMTIGLLSLSCFGVLNPSFRGGYVSFGIGLFVFAGVFSGYYSARIYKTLGGKQWKKNVLVTGLALPGLLFLIVFILNLFAWAQASSTAIPFGSLIVILCLWLLIQLPLVYVGGWYGYNNVGAWDHPIKTNAIPRQLPKADWYIASARTILLAGIIPFGVIFIELLYVFKSLWQDKTGYYYVFGFLTVVSIVLLITVMEISIVATYVQLNAENYHWWWQSFLVGASSGIWIFLYSGWYYMTKLHVSGFVSGVLFFAYSFLACALYSLLTGTVGFLASYAFVRRIYSAIKTD</sequence>
<evidence type="ECO:0000256" key="6">
    <source>
        <dbReference type="ARBA" id="ARBA00022989"/>
    </source>
</evidence>
<feature type="transmembrane region" description="Helical" evidence="9">
    <location>
        <begin position="377"/>
        <end position="404"/>
    </location>
</feature>
<feature type="transmembrane region" description="Helical" evidence="9">
    <location>
        <begin position="569"/>
        <end position="592"/>
    </location>
</feature>
<feature type="transmembrane region" description="Helical" evidence="9">
    <location>
        <begin position="604"/>
        <end position="628"/>
    </location>
</feature>
<evidence type="ECO:0000256" key="2">
    <source>
        <dbReference type="ARBA" id="ARBA00004555"/>
    </source>
</evidence>
<reference evidence="10" key="1">
    <citation type="journal article" date="2020" name="Stud. Mycol.">
        <title>101 Dothideomycetes genomes: a test case for predicting lifestyles and emergence of pathogens.</title>
        <authorList>
            <person name="Haridas S."/>
            <person name="Albert R."/>
            <person name="Binder M."/>
            <person name="Bloem J."/>
            <person name="Labutti K."/>
            <person name="Salamov A."/>
            <person name="Andreopoulos B."/>
            <person name="Baker S."/>
            <person name="Barry K."/>
            <person name="Bills G."/>
            <person name="Bluhm B."/>
            <person name="Cannon C."/>
            <person name="Castanera R."/>
            <person name="Culley D."/>
            <person name="Daum C."/>
            <person name="Ezra D."/>
            <person name="Gonzalez J."/>
            <person name="Henrissat B."/>
            <person name="Kuo A."/>
            <person name="Liang C."/>
            <person name="Lipzen A."/>
            <person name="Lutzoni F."/>
            <person name="Magnuson J."/>
            <person name="Mondo S."/>
            <person name="Nolan M."/>
            <person name="Ohm R."/>
            <person name="Pangilinan J."/>
            <person name="Park H.-J."/>
            <person name="Ramirez L."/>
            <person name="Alfaro M."/>
            <person name="Sun H."/>
            <person name="Tritt A."/>
            <person name="Yoshinaga Y."/>
            <person name="Zwiers L.-H."/>
            <person name="Turgeon B."/>
            <person name="Goodwin S."/>
            <person name="Spatafora J."/>
            <person name="Crous P."/>
            <person name="Grigoriev I."/>
        </authorList>
    </citation>
    <scope>NUCLEOTIDE SEQUENCE</scope>
    <source>
        <strain evidence="10">CBS 121739</strain>
    </source>
</reference>
<dbReference type="GO" id="GO:0072657">
    <property type="term" value="P:protein localization to membrane"/>
    <property type="evidence" value="ECO:0007669"/>
    <property type="project" value="TreeGrafter"/>
</dbReference>
<gene>
    <name evidence="10" type="ORF">EJ05DRAFT_452150</name>
</gene>
<keyword evidence="6 9" id="KW-1133">Transmembrane helix</keyword>
<name>A0A6A6W8V4_9PEZI</name>
<feature type="signal peptide" evidence="9">
    <location>
        <begin position="1"/>
        <end position="20"/>
    </location>
</feature>
<organism evidence="10 11">
    <name type="scientific">Pseudovirgaria hyperparasitica</name>
    <dbReference type="NCBI Taxonomy" id="470096"/>
    <lineage>
        <taxon>Eukaryota</taxon>
        <taxon>Fungi</taxon>
        <taxon>Dikarya</taxon>
        <taxon>Ascomycota</taxon>
        <taxon>Pezizomycotina</taxon>
        <taxon>Dothideomycetes</taxon>
        <taxon>Dothideomycetes incertae sedis</taxon>
        <taxon>Acrospermales</taxon>
        <taxon>Acrospermaceae</taxon>
        <taxon>Pseudovirgaria</taxon>
    </lineage>
</organism>
<evidence type="ECO:0000256" key="3">
    <source>
        <dbReference type="ARBA" id="ARBA00005227"/>
    </source>
</evidence>
<feature type="transmembrane region" description="Helical" evidence="9">
    <location>
        <begin position="640"/>
        <end position="669"/>
    </location>
</feature>
<feature type="transmembrane region" description="Helical" evidence="9">
    <location>
        <begin position="447"/>
        <end position="471"/>
    </location>
</feature>
<dbReference type="GO" id="GO:0005794">
    <property type="term" value="C:Golgi apparatus"/>
    <property type="evidence" value="ECO:0007669"/>
    <property type="project" value="UniProtKB-SubCell"/>
</dbReference>
<keyword evidence="7" id="KW-0333">Golgi apparatus</keyword>
<comment type="subcellular location">
    <subcellularLocation>
        <location evidence="2">Golgi apparatus</location>
    </subcellularLocation>
    <subcellularLocation>
        <location evidence="1">Membrane</location>
        <topology evidence="1">Multi-pass membrane protein</topology>
    </subcellularLocation>
</comment>
<dbReference type="OrthoDB" id="1666796at2759"/>
<feature type="transmembrane region" description="Helical" evidence="9">
    <location>
        <begin position="286"/>
        <end position="310"/>
    </location>
</feature>
<feature type="transmembrane region" description="Helical" evidence="9">
    <location>
        <begin position="477"/>
        <end position="500"/>
    </location>
</feature>
<evidence type="ECO:0000256" key="9">
    <source>
        <dbReference type="RuleBase" id="RU363079"/>
    </source>
</evidence>
<evidence type="ECO:0000256" key="1">
    <source>
        <dbReference type="ARBA" id="ARBA00004141"/>
    </source>
</evidence>
<accession>A0A6A6W8V4</accession>
<dbReference type="GeneID" id="54483463"/>
<feature type="transmembrane region" description="Helical" evidence="9">
    <location>
        <begin position="410"/>
        <end position="435"/>
    </location>
</feature>
<evidence type="ECO:0000256" key="7">
    <source>
        <dbReference type="ARBA" id="ARBA00023034"/>
    </source>
</evidence>
<evidence type="ECO:0000256" key="4">
    <source>
        <dbReference type="ARBA" id="ARBA00022692"/>
    </source>
</evidence>